<proteinExistence type="predicted"/>
<evidence type="ECO:0000313" key="4">
    <source>
        <dbReference type="Proteomes" id="UP000616839"/>
    </source>
</evidence>
<accession>A0A927K820</accession>
<evidence type="ECO:0000259" key="2">
    <source>
        <dbReference type="SMART" id="SM00858"/>
    </source>
</evidence>
<comment type="caution">
    <text evidence="3">The sequence shown here is derived from an EMBL/GenBank/DDBJ whole genome shotgun (WGS) entry which is preliminary data.</text>
</comment>
<keyword evidence="4" id="KW-1185">Reference proteome</keyword>
<feature type="compositionally biased region" description="Pro residues" evidence="1">
    <location>
        <begin position="11"/>
        <end position="25"/>
    </location>
</feature>
<dbReference type="SMART" id="SM00858">
    <property type="entry name" value="SAF"/>
    <property type="match status" value="1"/>
</dbReference>
<dbReference type="CDD" id="cd11614">
    <property type="entry name" value="SAF_CpaB_FlgA_like"/>
    <property type="match status" value="1"/>
</dbReference>
<name>A0A927K820_9ACTN</name>
<dbReference type="InterPro" id="IPR013974">
    <property type="entry name" value="SAF"/>
</dbReference>
<dbReference type="AlphaFoldDB" id="A0A927K820"/>
<dbReference type="Pfam" id="PF08666">
    <property type="entry name" value="SAF"/>
    <property type="match status" value="1"/>
</dbReference>
<feature type="compositionally biased region" description="Basic and acidic residues" evidence="1">
    <location>
        <begin position="1"/>
        <end position="10"/>
    </location>
</feature>
<sequence>MSHADPHPDRGPGPYPDPDPYPGPDPGTSGPGWPGAPGRSATVSARLDRARTTVRRAVLRRRRLLAALCLAGAVLTGLRTVAPAPPETVRVLTAARDLPAGTVLAPEHLAESGFAEGTAPEGGTSRAEAVGRTLAAPLRRGEPLTDVRLVGPGLLEGYPGLVAAPVPVPDGAAVSLLRVGDRVDLLAADPRGGETLTLAAAAPVVALPPPVESLGAAGGRLAVLAVPRGTAAEIAAAAVQRYLSVTISR</sequence>
<evidence type="ECO:0000313" key="3">
    <source>
        <dbReference type="EMBL" id="MBD8870698.1"/>
    </source>
</evidence>
<gene>
    <name evidence="3" type="ORF">IE331_13775</name>
</gene>
<reference evidence="3" key="1">
    <citation type="submission" date="2020-09" db="EMBL/GenBank/DDBJ databases">
        <title>Nocardioides sp. strain MJB4 16S ribosomal RNA gene Genome sequencing and assembly.</title>
        <authorList>
            <person name="Kim I."/>
        </authorList>
    </citation>
    <scope>NUCLEOTIDE SEQUENCE</scope>
    <source>
        <strain evidence="3">MJB4</strain>
    </source>
</reference>
<organism evidence="3 4">
    <name type="scientific">Nocardioides donggukensis</name>
    <dbReference type="NCBI Taxonomy" id="2774019"/>
    <lineage>
        <taxon>Bacteria</taxon>
        <taxon>Bacillati</taxon>
        <taxon>Actinomycetota</taxon>
        <taxon>Actinomycetes</taxon>
        <taxon>Propionibacteriales</taxon>
        <taxon>Nocardioidaceae</taxon>
        <taxon>Nocardioides</taxon>
    </lineage>
</organism>
<dbReference type="RefSeq" id="WP_192144049.1">
    <property type="nucleotide sequence ID" value="NZ_JACYXZ010000004.1"/>
</dbReference>
<evidence type="ECO:0000256" key="1">
    <source>
        <dbReference type="SAM" id="MobiDB-lite"/>
    </source>
</evidence>
<feature type="region of interest" description="Disordered" evidence="1">
    <location>
        <begin position="1"/>
        <end position="50"/>
    </location>
</feature>
<dbReference type="Proteomes" id="UP000616839">
    <property type="component" value="Unassembled WGS sequence"/>
</dbReference>
<protein>
    <submittedName>
        <fullName evidence="3">Pilus assembly protein CpaB</fullName>
    </submittedName>
</protein>
<feature type="domain" description="SAF" evidence="2">
    <location>
        <begin position="89"/>
        <end position="150"/>
    </location>
</feature>
<dbReference type="EMBL" id="JACYXZ010000004">
    <property type="protein sequence ID" value="MBD8870698.1"/>
    <property type="molecule type" value="Genomic_DNA"/>
</dbReference>